<evidence type="ECO:0000313" key="3">
    <source>
        <dbReference type="Proteomes" id="UP001519309"/>
    </source>
</evidence>
<comment type="caution">
    <text evidence="2">The sequence shown here is derived from an EMBL/GenBank/DDBJ whole genome shotgun (WGS) entry which is preliminary data.</text>
</comment>
<accession>A0ABS4M9F6</accession>
<dbReference type="Proteomes" id="UP001519309">
    <property type="component" value="Unassembled WGS sequence"/>
</dbReference>
<protein>
    <submittedName>
        <fullName evidence="2">Uncharacterized protein</fullName>
    </submittedName>
</protein>
<feature type="region of interest" description="Disordered" evidence="1">
    <location>
        <begin position="1"/>
        <end position="20"/>
    </location>
</feature>
<gene>
    <name evidence="2" type="ORF">J2Z21_009013</name>
</gene>
<evidence type="ECO:0000313" key="2">
    <source>
        <dbReference type="EMBL" id="MBP2055996.1"/>
    </source>
</evidence>
<keyword evidence="3" id="KW-1185">Reference proteome</keyword>
<dbReference type="EMBL" id="JAGGLP010000037">
    <property type="protein sequence ID" value="MBP2055996.1"/>
    <property type="molecule type" value="Genomic_DNA"/>
</dbReference>
<organism evidence="2 3">
    <name type="scientific">Streptomyces griseochromogenes</name>
    <dbReference type="NCBI Taxonomy" id="68214"/>
    <lineage>
        <taxon>Bacteria</taxon>
        <taxon>Bacillati</taxon>
        <taxon>Actinomycetota</taxon>
        <taxon>Actinomycetes</taxon>
        <taxon>Kitasatosporales</taxon>
        <taxon>Streptomycetaceae</taxon>
        <taxon>Streptomyces</taxon>
    </lineage>
</organism>
<evidence type="ECO:0000256" key="1">
    <source>
        <dbReference type="SAM" id="MobiDB-lite"/>
    </source>
</evidence>
<name>A0ABS4M9F6_9ACTN</name>
<reference evidence="2 3" key="1">
    <citation type="submission" date="2021-03" db="EMBL/GenBank/DDBJ databases">
        <title>Genomic Encyclopedia of Type Strains, Phase IV (KMG-IV): sequencing the most valuable type-strain genomes for metagenomic binning, comparative biology and taxonomic classification.</title>
        <authorList>
            <person name="Goeker M."/>
        </authorList>
    </citation>
    <scope>NUCLEOTIDE SEQUENCE [LARGE SCALE GENOMIC DNA]</scope>
    <source>
        <strain evidence="2 3">DSM 40499</strain>
    </source>
</reference>
<sequence>MRLWPDTAAASGHEDRAATEERAEWAVLLA</sequence>
<proteinExistence type="predicted"/>